<comment type="caution">
    <text evidence="2">The sequence shown here is derived from an EMBL/GenBank/DDBJ whole genome shotgun (WGS) entry which is preliminary data.</text>
</comment>
<dbReference type="AlphaFoldDB" id="A0A545UTR1"/>
<keyword evidence="1" id="KW-1133">Transmembrane helix</keyword>
<evidence type="ECO:0000313" key="3">
    <source>
        <dbReference type="Proteomes" id="UP000315783"/>
    </source>
</evidence>
<accession>A0A545UTR1</accession>
<sequence>MPAGPAARCARGTPRGRCVVREAVVPTDQAREQHREGIGLFRCGLGPLQRIESREADGRRKMAGFRSHFFFSSSIVMLMFFFLPCFLASLLPSFLLGI</sequence>
<proteinExistence type="predicted"/>
<protein>
    <recommendedName>
        <fullName evidence="4">Transmembrane protein</fullName>
    </recommendedName>
</protein>
<evidence type="ECO:0000313" key="2">
    <source>
        <dbReference type="EMBL" id="TQV92815.1"/>
    </source>
</evidence>
<gene>
    <name evidence="2" type="ORF">IF1G_08739</name>
</gene>
<keyword evidence="3" id="KW-1185">Reference proteome</keyword>
<reference evidence="2 3" key="1">
    <citation type="journal article" date="2019" name="Appl. Microbiol. Biotechnol.">
        <title>Genome sequence of Isaria javanica and comparative genome analysis insights into family S53 peptidase evolution in fungal entomopathogens.</title>
        <authorList>
            <person name="Lin R."/>
            <person name="Zhang X."/>
            <person name="Xin B."/>
            <person name="Zou M."/>
            <person name="Gao Y."/>
            <person name="Qin F."/>
            <person name="Hu Q."/>
            <person name="Xie B."/>
            <person name="Cheng X."/>
        </authorList>
    </citation>
    <scope>NUCLEOTIDE SEQUENCE [LARGE SCALE GENOMIC DNA]</scope>
    <source>
        <strain evidence="2 3">IJ1G</strain>
    </source>
</reference>
<feature type="transmembrane region" description="Helical" evidence="1">
    <location>
        <begin position="69"/>
        <end position="91"/>
    </location>
</feature>
<keyword evidence="1" id="KW-0812">Transmembrane</keyword>
<dbReference type="Proteomes" id="UP000315783">
    <property type="component" value="Unassembled WGS sequence"/>
</dbReference>
<keyword evidence="1" id="KW-0472">Membrane</keyword>
<evidence type="ECO:0000256" key="1">
    <source>
        <dbReference type="SAM" id="Phobius"/>
    </source>
</evidence>
<dbReference type="EMBL" id="SPUK01000014">
    <property type="protein sequence ID" value="TQV92815.1"/>
    <property type="molecule type" value="Genomic_DNA"/>
</dbReference>
<name>A0A545UTR1_9HYPO</name>
<organism evidence="2 3">
    <name type="scientific">Cordyceps javanica</name>
    <dbReference type="NCBI Taxonomy" id="43265"/>
    <lineage>
        <taxon>Eukaryota</taxon>
        <taxon>Fungi</taxon>
        <taxon>Dikarya</taxon>
        <taxon>Ascomycota</taxon>
        <taxon>Pezizomycotina</taxon>
        <taxon>Sordariomycetes</taxon>
        <taxon>Hypocreomycetidae</taxon>
        <taxon>Hypocreales</taxon>
        <taxon>Cordycipitaceae</taxon>
        <taxon>Cordyceps</taxon>
    </lineage>
</organism>
<evidence type="ECO:0008006" key="4">
    <source>
        <dbReference type="Google" id="ProtNLM"/>
    </source>
</evidence>